<dbReference type="InterPro" id="IPR036388">
    <property type="entry name" value="WH-like_DNA-bd_sf"/>
</dbReference>
<evidence type="ECO:0000313" key="10">
    <source>
        <dbReference type="Proteomes" id="UP000694680"/>
    </source>
</evidence>
<dbReference type="Pfam" id="PF16159">
    <property type="entry name" value="FOXP-CC"/>
    <property type="match status" value="1"/>
</dbReference>
<keyword evidence="3 6" id="KW-0238">DNA-binding</keyword>
<sequence>MSDDRVRRRGQLQAQPQSDDITQQHELRPPPVQTGSRMLLSVPQSQSSSDTKEQKLLRPSVLHVVSKSQPECCASILTHKKNTDVHHLSPHSSFTPSIKHHCLQLSNERQKEVLKNSRLHDRYVHTDSGWDDCSIAQWRIQQEIVRHMESQLFREKQKLFLMQLHLTKQQSSDWPRRQLEEHQAVKPEEESFHLCRADGFSHYPPDMISNTESYKYHNIRPPYTYAQLIRWSILETSDGQRTLSEIYKWFTTMFFYFRHNTATWKVSTTWFFSVLLCVRVNPLYMCLFCLYFSVQWKPLHILHSSSSFLISAQNAVRHNLSLHKCFVRVEGAKGAVWTVDDREYQRRKGQKYSRGLTSFSPCCSEEP</sequence>
<organism evidence="9 10">
    <name type="scientific">Gouania willdenowi</name>
    <name type="common">Blunt-snouted clingfish</name>
    <name type="synonym">Lepadogaster willdenowi</name>
    <dbReference type="NCBI Taxonomy" id="441366"/>
    <lineage>
        <taxon>Eukaryota</taxon>
        <taxon>Metazoa</taxon>
        <taxon>Chordata</taxon>
        <taxon>Craniata</taxon>
        <taxon>Vertebrata</taxon>
        <taxon>Euteleostomi</taxon>
        <taxon>Actinopterygii</taxon>
        <taxon>Neopterygii</taxon>
        <taxon>Teleostei</taxon>
        <taxon>Neoteleostei</taxon>
        <taxon>Acanthomorphata</taxon>
        <taxon>Ovalentaria</taxon>
        <taxon>Blenniimorphae</taxon>
        <taxon>Blenniiformes</taxon>
        <taxon>Gobiesocoidei</taxon>
        <taxon>Gobiesocidae</taxon>
        <taxon>Gobiesocinae</taxon>
        <taxon>Gouania</taxon>
    </lineage>
</organism>
<evidence type="ECO:0000256" key="2">
    <source>
        <dbReference type="ARBA" id="ARBA00023015"/>
    </source>
</evidence>
<dbReference type="GO" id="GO:0005634">
    <property type="term" value="C:nucleus"/>
    <property type="evidence" value="ECO:0007669"/>
    <property type="project" value="UniProtKB-SubCell"/>
</dbReference>
<dbReference type="InterPro" id="IPR032354">
    <property type="entry name" value="FOXP-CC"/>
</dbReference>
<feature type="region of interest" description="Disordered" evidence="7">
    <location>
        <begin position="1"/>
        <end position="55"/>
    </location>
</feature>
<dbReference type="PANTHER" id="PTHR45796">
    <property type="entry name" value="FORKHEAD BOX P, ISOFORM C"/>
    <property type="match status" value="1"/>
</dbReference>
<dbReference type="Ensembl" id="ENSGWIT00000046582.1">
    <property type="protein sequence ID" value="ENSGWIP00000042943.1"/>
    <property type="gene ID" value="ENSGWIG00000021496.1"/>
</dbReference>
<dbReference type="GO" id="GO:0000978">
    <property type="term" value="F:RNA polymerase II cis-regulatory region sequence-specific DNA binding"/>
    <property type="evidence" value="ECO:0007669"/>
    <property type="project" value="TreeGrafter"/>
</dbReference>
<reference evidence="9" key="3">
    <citation type="submission" date="2025-09" db="UniProtKB">
        <authorList>
            <consortium name="Ensembl"/>
        </authorList>
    </citation>
    <scope>IDENTIFICATION</scope>
</reference>
<dbReference type="SUPFAM" id="SSF46785">
    <property type="entry name" value="Winged helix' DNA-binding domain"/>
    <property type="match status" value="1"/>
</dbReference>
<feature type="DNA-binding region" description="Fork-head" evidence="6">
    <location>
        <begin position="220"/>
        <end position="354"/>
    </location>
</feature>
<evidence type="ECO:0000256" key="4">
    <source>
        <dbReference type="ARBA" id="ARBA00023163"/>
    </source>
</evidence>
<gene>
    <name evidence="9" type="primary">foxp3b</name>
</gene>
<feature type="compositionally biased region" description="Polar residues" evidence="7">
    <location>
        <begin position="12"/>
        <end position="21"/>
    </location>
</feature>
<dbReference type="Proteomes" id="UP000694680">
    <property type="component" value="Chromosome 7"/>
</dbReference>
<evidence type="ECO:0000259" key="8">
    <source>
        <dbReference type="PROSITE" id="PS50039"/>
    </source>
</evidence>
<keyword evidence="10" id="KW-1185">Reference proteome</keyword>
<protein>
    <submittedName>
        <fullName evidence="9">Forkhead box protein P3-like</fullName>
    </submittedName>
</protein>
<evidence type="ECO:0000256" key="7">
    <source>
        <dbReference type="SAM" id="MobiDB-lite"/>
    </source>
</evidence>
<comment type="subcellular location">
    <subcellularLocation>
        <location evidence="1 6">Nucleus</location>
    </subcellularLocation>
</comment>
<proteinExistence type="predicted"/>
<dbReference type="InterPro" id="IPR050998">
    <property type="entry name" value="FOXP"/>
</dbReference>
<evidence type="ECO:0000256" key="6">
    <source>
        <dbReference type="PROSITE-ProRule" id="PRU00089"/>
    </source>
</evidence>
<dbReference type="InterPro" id="IPR036390">
    <property type="entry name" value="WH_DNA-bd_sf"/>
</dbReference>
<keyword evidence="5 6" id="KW-0539">Nucleus</keyword>
<dbReference type="PANTHER" id="PTHR45796:SF2">
    <property type="entry name" value="FORKHEAD BOX P3"/>
    <property type="match status" value="1"/>
</dbReference>
<keyword evidence="2" id="KW-0805">Transcription regulation</keyword>
<dbReference type="AlphaFoldDB" id="A0A8C5HCX1"/>
<feature type="domain" description="Fork-head" evidence="8">
    <location>
        <begin position="220"/>
        <end position="354"/>
    </location>
</feature>
<dbReference type="Gene3D" id="1.10.10.10">
    <property type="entry name" value="Winged helix-like DNA-binding domain superfamily/Winged helix DNA-binding domain"/>
    <property type="match status" value="1"/>
</dbReference>
<dbReference type="SMART" id="SM00339">
    <property type="entry name" value="FH"/>
    <property type="match status" value="1"/>
</dbReference>
<reference evidence="9" key="1">
    <citation type="submission" date="2020-06" db="EMBL/GenBank/DDBJ databases">
        <authorList>
            <consortium name="Wellcome Sanger Institute Data Sharing"/>
        </authorList>
    </citation>
    <scope>NUCLEOTIDE SEQUENCE [LARGE SCALE GENOMIC DNA]</scope>
</reference>
<evidence type="ECO:0000256" key="1">
    <source>
        <dbReference type="ARBA" id="ARBA00004123"/>
    </source>
</evidence>
<keyword evidence="4" id="KW-0804">Transcription</keyword>
<dbReference type="GO" id="GO:0001227">
    <property type="term" value="F:DNA-binding transcription repressor activity, RNA polymerase II-specific"/>
    <property type="evidence" value="ECO:0007669"/>
    <property type="project" value="TreeGrafter"/>
</dbReference>
<dbReference type="InterPro" id="IPR001766">
    <property type="entry name" value="Fork_head_dom"/>
</dbReference>
<name>A0A8C5HCX1_GOUWI</name>
<dbReference type="PROSITE" id="PS50039">
    <property type="entry name" value="FORK_HEAD_3"/>
    <property type="match status" value="1"/>
</dbReference>
<dbReference type="Gene3D" id="1.20.5.340">
    <property type="match status" value="1"/>
</dbReference>
<reference evidence="9" key="2">
    <citation type="submission" date="2025-08" db="UniProtKB">
        <authorList>
            <consortium name="Ensembl"/>
        </authorList>
    </citation>
    <scope>IDENTIFICATION</scope>
</reference>
<accession>A0A8C5HCX1</accession>
<dbReference type="PRINTS" id="PR00053">
    <property type="entry name" value="FORKHEAD"/>
</dbReference>
<evidence type="ECO:0000313" key="9">
    <source>
        <dbReference type="Ensembl" id="ENSGWIP00000042943.1"/>
    </source>
</evidence>
<evidence type="ECO:0000256" key="3">
    <source>
        <dbReference type="ARBA" id="ARBA00023125"/>
    </source>
</evidence>
<evidence type="ECO:0000256" key="5">
    <source>
        <dbReference type="ARBA" id="ARBA00023242"/>
    </source>
</evidence>
<dbReference type="Pfam" id="PF00250">
    <property type="entry name" value="Forkhead"/>
    <property type="match status" value="2"/>
</dbReference>